<evidence type="ECO:0000256" key="3">
    <source>
        <dbReference type="ARBA" id="ARBA00023015"/>
    </source>
</evidence>
<dbReference type="CDD" id="cd00609">
    <property type="entry name" value="AAT_like"/>
    <property type="match status" value="1"/>
</dbReference>
<gene>
    <name evidence="7" type="ORF">KL86DPRO_10144</name>
</gene>
<dbReference type="InterPro" id="IPR015422">
    <property type="entry name" value="PyrdxlP-dep_Trfase_small"/>
</dbReference>
<evidence type="ECO:0000256" key="4">
    <source>
        <dbReference type="ARBA" id="ARBA00023125"/>
    </source>
</evidence>
<keyword evidence="7" id="KW-0032">Aminotransferase</keyword>
<evidence type="ECO:0000259" key="6">
    <source>
        <dbReference type="PROSITE" id="PS50949"/>
    </source>
</evidence>
<dbReference type="PANTHER" id="PTHR46577:SF1">
    <property type="entry name" value="HTH-TYPE TRANSCRIPTIONAL REGULATORY PROTEIN GABR"/>
    <property type="match status" value="1"/>
</dbReference>
<dbReference type="InterPro" id="IPR015424">
    <property type="entry name" value="PyrdxlP-dep_Trfase"/>
</dbReference>
<sequence>MWDLKVIDTSRPLYLAIAEALERDVHAGIVKPGDMLPTHRALAKIVGVTVSTITRAYSVAEKRGLITAIVGKGTFVTADACARSSVMDMDLEQLPIEMGLTKPLHMGDCSFRDVVSQVLEEGKLHKYMQYADPQGLAEHRDVGVAWLGRFGVPAKRENVLVTAGGQHALFSTLYSLFQPGDRIAVDVLTYPGVKAAARRLGLRLEGVIMDSEGIVPEELESLCNRSDIKGLYAVGRLQDPTNRIMSNKRRDALARIIRKYRLILVENDVYGFLNGQADRTLSARASANSVYIASLSKAFYAGLRIAFVAAPARLYNRIAQGVMDNVLFASPFCAAIACRSIQCGVADAIIERKIAELTRRVCIFREKLGHHRHTCSEQSMAAWLKLPDSWTGSQFETAAAQKGIRVYAAERFAVGPVVPPNYIRVSLSGAPDMQSFDNGLDTLASLLDRKKTTAGAAG</sequence>
<dbReference type="SMART" id="SM00345">
    <property type="entry name" value="HTH_GNTR"/>
    <property type="match status" value="1"/>
</dbReference>
<dbReference type="SUPFAM" id="SSF53383">
    <property type="entry name" value="PLP-dependent transferases"/>
    <property type="match status" value="1"/>
</dbReference>
<dbReference type="GO" id="GO:0030170">
    <property type="term" value="F:pyridoxal phosphate binding"/>
    <property type="evidence" value="ECO:0007669"/>
    <property type="project" value="InterPro"/>
</dbReference>
<dbReference type="GO" id="GO:0008483">
    <property type="term" value="F:transaminase activity"/>
    <property type="evidence" value="ECO:0007669"/>
    <property type="project" value="UniProtKB-KW"/>
</dbReference>
<dbReference type="Gene3D" id="1.10.10.10">
    <property type="entry name" value="Winged helix-like DNA-binding domain superfamily/Winged helix DNA-binding domain"/>
    <property type="match status" value="1"/>
</dbReference>
<dbReference type="GO" id="GO:0003700">
    <property type="term" value="F:DNA-binding transcription factor activity"/>
    <property type="evidence" value="ECO:0007669"/>
    <property type="project" value="InterPro"/>
</dbReference>
<dbReference type="SUPFAM" id="SSF46785">
    <property type="entry name" value="Winged helix' DNA-binding domain"/>
    <property type="match status" value="1"/>
</dbReference>
<dbReference type="AlphaFoldDB" id="A0A212IVE1"/>
<dbReference type="EMBL" id="FLUQ01000001">
    <property type="protein sequence ID" value="SBV91129.1"/>
    <property type="molecule type" value="Genomic_DNA"/>
</dbReference>
<feature type="domain" description="HTH gntR-type" evidence="6">
    <location>
        <begin position="11"/>
        <end position="79"/>
    </location>
</feature>
<comment type="similarity">
    <text evidence="1">In the C-terminal section; belongs to the class-I pyridoxal-phosphate-dependent aminotransferase family.</text>
</comment>
<dbReference type="Pfam" id="PF00392">
    <property type="entry name" value="GntR"/>
    <property type="match status" value="1"/>
</dbReference>
<dbReference type="Pfam" id="PF00155">
    <property type="entry name" value="Aminotran_1_2"/>
    <property type="match status" value="1"/>
</dbReference>
<evidence type="ECO:0000256" key="1">
    <source>
        <dbReference type="ARBA" id="ARBA00005384"/>
    </source>
</evidence>
<organism evidence="7">
    <name type="scientific">uncultured delta proteobacterium</name>
    <dbReference type="NCBI Taxonomy" id="34034"/>
    <lineage>
        <taxon>Bacteria</taxon>
        <taxon>Deltaproteobacteria</taxon>
        <taxon>environmental samples</taxon>
    </lineage>
</organism>
<keyword evidence="5" id="KW-0804">Transcription</keyword>
<keyword evidence="4" id="KW-0238">DNA-binding</keyword>
<reference evidence="7" key="1">
    <citation type="submission" date="2016-04" db="EMBL/GenBank/DDBJ databases">
        <authorList>
            <person name="Evans L.H."/>
            <person name="Alamgir A."/>
            <person name="Owens N."/>
            <person name="Weber N.D."/>
            <person name="Virtaneva K."/>
            <person name="Barbian K."/>
            <person name="Babar A."/>
            <person name="Rosenke K."/>
        </authorList>
    </citation>
    <scope>NUCLEOTIDE SEQUENCE</scope>
    <source>
        <strain evidence="7">86</strain>
    </source>
</reference>
<evidence type="ECO:0000313" key="7">
    <source>
        <dbReference type="EMBL" id="SBV91129.1"/>
    </source>
</evidence>
<dbReference type="Gene3D" id="3.40.640.10">
    <property type="entry name" value="Type I PLP-dependent aspartate aminotransferase-like (Major domain)"/>
    <property type="match status" value="1"/>
</dbReference>
<keyword evidence="3" id="KW-0805">Transcription regulation</keyword>
<accession>A0A212IVE1</accession>
<dbReference type="InterPro" id="IPR015421">
    <property type="entry name" value="PyrdxlP-dep_Trfase_major"/>
</dbReference>
<dbReference type="PANTHER" id="PTHR46577">
    <property type="entry name" value="HTH-TYPE TRANSCRIPTIONAL REGULATORY PROTEIN GABR"/>
    <property type="match status" value="1"/>
</dbReference>
<proteinExistence type="inferred from homology"/>
<dbReference type="CDD" id="cd07377">
    <property type="entry name" value="WHTH_GntR"/>
    <property type="match status" value="1"/>
</dbReference>
<dbReference type="Gene3D" id="3.90.1150.10">
    <property type="entry name" value="Aspartate Aminotransferase, domain 1"/>
    <property type="match status" value="1"/>
</dbReference>
<name>A0A212IVE1_9DELT</name>
<evidence type="ECO:0000256" key="2">
    <source>
        <dbReference type="ARBA" id="ARBA00022898"/>
    </source>
</evidence>
<dbReference type="InterPro" id="IPR051446">
    <property type="entry name" value="HTH_trans_reg/aminotransferase"/>
</dbReference>
<dbReference type="InterPro" id="IPR036388">
    <property type="entry name" value="WH-like_DNA-bd_sf"/>
</dbReference>
<dbReference type="InterPro" id="IPR004839">
    <property type="entry name" value="Aminotransferase_I/II_large"/>
</dbReference>
<dbReference type="InterPro" id="IPR036390">
    <property type="entry name" value="WH_DNA-bd_sf"/>
</dbReference>
<dbReference type="InterPro" id="IPR000524">
    <property type="entry name" value="Tscrpt_reg_HTH_GntR"/>
</dbReference>
<dbReference type="GO" id="GO:0003677">
    <property type="term" value="F:DNA binding"/>
    <property type="evidence" value="ECO:0007669"/>
    <property type="project" value="UniProtKB-KW"/>
</dbReference>
<keyword evidence="2" id="KW-0663">Pyridoxal phosphate</keyword>
<evidence type="ECO:0000256" key="5">
    <source>
        <dbReference type="ARBA" id="ARBA00023163"/>
    </source>
</evidence>
<keyword evidence="7" id="KW-0808">Transferase</keyword>
<dbReference type="PROSITE" id="PS50949">
    <property type="entry name" value="HTH_GNTR"/>
    <property type="match status" value="1"/>
</dbReference>
<protein>
    <submittedName>
        <fullName evidence="7">Transcriptional regulator, GntR family with aminotransferase domain-containing protein</fullName>
    </submittedName>
</protein>